<keyword evidence="5" id="KW-0804">Transcription</keyword>
<feature type="domain" description="RNA polymerase sigma-70 region 2" evidence="6">
    <location>
        <begin position="37"/>
        <end position="96"/>
    </location>
</feature>
<evidence type="ECO:0000256" key="3">
    <source>
        <dbReference type="ARBA" id="ARBA00023082"/>
    </source>
</evidence>
<dbReference type="Pfam" id="PF08281">
    <property type="entry name" value="Sigma70_r4_2"/>
    <property type="match status" value="1"/>
</dbReference>
<evidence type="ECO:0000256" key="1">
    <source>
        <dbReference type="ARBA" id="ARBA00010641"/>
    </source>
</evidence>
<dbReference type="NCBIfam" id="TIGR02937">
    <property type="entry name" value="sigma70-ECF"/>
    <property type="match status" value="1"/>
</dbReference>
<evidence type="ECO:0000256" key="4">
    <source>
        <dbReference type="ARBA" id="ARBA00023125"/>
    </source>
</evidence>
<keyword evidence="2" id="KW-0805">Transcription regulation</keyword>
<dbReference type="EMBL" id="RXIR01000007">
    <property type="protein sequence ID" value="TVS29092.1"/>
    <property type="molecule type" value="Genomic_DNA"/>
</dbReference>
<dbReference type="InterPro" id="IPR007627">
    <property type="entry name" value="RNA_pol_sigma70_r2"/>
</dbReference>
<evidence type="ECO:0000256" key="5">
    <source>
        <dbReference type="ARBA" id="ARBA00023163"/>
    </source>
</evidence>
<dbReference type="Gene3D" id="1.10.1740.10">
    <property type="match status" value="1"/>
</dbReference>
<protein>
    <submittedName>
        <fullName evidence="8">Sigma-70 family RNA polymerase sigma factor</fullName>
    </submittedName>
</protein>
<name>A0A6C1U003_9CORY</name>
<organism evidence="8 9">
    <name type="scientific">Corynebacterium sanguinis</name>
    <dbReference type="NCBI Taxonomy" id="2594913"/>
    <lineage>
        <taxon>Bacteria</taxon>
        <taxon>Bacillati</taxon>
        <taxon>Actinomycetota</taxon>
        <taxon>Actinomycetes</taxon>
        <taxon>Mycobacteriales</taxon>
        <taxon>Corynebacteriaceae</taxon>
        <taxon>Corynebacterium</taxon>
    </lineage>
</organism>
<proteinExistence type="inferred from homology"/>
<dbReference type="Gene3D" id="1.10.10.10">
    <property type="entry name" value="Winged helix-like DNA-binding domain superfamily/Winged helix DNA-binding domain"/>
    <property type="match status" value="1"/>
</dbReference>
<dbReference type="PANTHER" id="PTHR43133">
    <property type="entry name" value="RNA POLYMERASE ECF-TYPE SIGMA FACTO"/>
    <property type="match status" value="1"/>
</dbReference>
<dbReference type="SUPFAM" id="SSF88946">
    <property type="entry name" value="Sigma2 domain of RNA polymerase sigma factors"/>
    <property type="match status" value="1"/>
</dbReference>
<dbReference type="InterPro" id="IPR036388">
    <property type="entry name" value="WH-like_DNA-bd_sf"/>
</dbReference>
<dbReference type="CDD" id="cd06171">
    <property type="entry name" value="Sigma70_r4"/>
    <property type="match status" value="1"/>
</dbReference>
<dbReference type="GO" id="GO:0006352">
    <property type="term" value="P:DNA-templated transcription initiation"/>
    <property type="evidence" value="ECO:0007669"/>
    <property type="project" value="InterPro"/>
</dbReference>
<comment type="similarity">
    <text evidence="1">Belongs to the sigma-70 factor family. ECF subfamily.</text>
</comment>
<evidence type="ECO:0000313" key="8">
    <source>
        <dbReference type="EMBL" id="TVS29092.1"/>
    </source>
</evidence>
<dbReference type="InterPro" id="IPR013325">
    <property type="entry name" value="RNA_pol_sigma_r2"/>
</dbReference>
<evidence type="ECO:0000313" key="9">
    <source>
        <dbReference type="Proteomes" id="UP000336646"/>
    </source>
</evidence>
<dbReference type="InterPro" id="IPR013249">
    <property type="entry name" value="RNA_pol_sigma70_r4_t2"/>
</dbReference>
<dbReference type="AlphaFoldDB" id="A0A6C1U003"/>
<sequence length="191" mass="21037">MKEAAPRVAHDVAEDLIQLCAAGDRAAFAELYDFFSARAYGIALRVVRDPALAEDVAHDAWLNVWDCAAAFDPARGSAAGWIMSLVHRRAVDTVRRIEAGRARERLDAQRTPPESHPSGEDIAALNEARRTVRDCMEAISERQKEALSLAYFEGFTHSEIASTLGIETSAVKSRIRKALAGLRRCLGNEQF</sequence>
<evidence type="ECO:0000259" key="7">
    <source>
        <dbReference type="Pfam" id="PF08281"/>
    </source>
</evidence>
<dbReference type="GO" id="GO:0003677">
    <property type="term" value="F:DNA binding"/>
    <property type="evidence" value="ECO:0007669"/>
    <property type="project" value="UniProtKB-KW"/>
</dbReference>
<reference evidence="8 9" key="1">
    <citation type="submission" date="2018-12" db="EMBL/GenBank/DDBJ databases">
        <title>Corynebacterium sanguinis sp. nov., a clinically-associated and environmental corynebacterium.</title>
        <authorList>
            <person name="Gonzales-Siles L."/>
            <person name="Jaen-Luchoro D."/>
            <person name="Cardew S."/>
            <person name="Inganas E."/>
            <person name="Ohlen M."/>
            <person name="Jensie-Markopolous S."/>
            <person name="Pinyeiro-Iglesias B."/>
            <person name="Molin K."/>
            <person name="Skovbjerg S."/>
            <person name="Svensson-Stadler L."/>
            <person name="Funke G."/>
            <person name="Moore E.R.B."/>
        </authorList>
    </citation>
    <scope>NUCLEOTIDE SEQUENCE [LARGE SCALE GENOMIC DNA]</scope>
    <source>
        <strain evidence="8 9">58734</strain>
    </source>
</reference>
<dbReference type="Proteomes" id="UP000336646">
    <property type="component" value="Unassembled WGS sequence"/>
</dbReference>
<keyword evidence="3" id="KW-0731">Sigma factor</keyword>
<dbReference type="SUPFAM" id="SSF88659">
    <property type="entry name" value="Sigma3 and sigma4 domains of RNA polymerase sigma factors"/>
    <property type="match status" value="1"/>
</dbReference>
<dbReference type="InterPro" id="IPR014284">
    <property type="entry name" value="RNA_pol_sigma-70_dom"/>
</dbReference>
<dbReference type="OrthoDB" id="9784272at2"/>
<gene>
    <name evidence="8" type="ORF">EKI59_04580</name>
</gene>
<keyword evidence="4" id="KW-0238">DNA-binding</keyword>
<evidence type="ECO:0000256" key="2">
    <source>
        <dbReference type="ARBA" id="ARBA00023015"/>
    </source>
</evidence>
<dbReference type="PANTHER" id="PTHR43133:SF66">
    <property type="entry name" value="ECF RNA POLYMERASE SIGMA FACTOR SIGK"/>
    <property type="match status" value="1"/>
</dbReference>
<evidence type="ECO:0000259" key="6">
    <source>
        <dbReference type="Pfam" id="PF04542"/>
    </source>
</evidence>
<dbReference type="InterPro" id="IPR013324">
    <property type="entry name" value="RNA_pol_sigma_r3/r4-like"/>
</dbReference>
<dbReference type="InterPro" id="IPR039425">
    <property type="entry name" value="RNA_pol_sigma-70-like"/>
</dbReference>
<accession>A0A6C1U003</accession>
<feature type="domain" description="RNA polymerase sigma factor 70 region 4 type 2" evidence="7">
    <location>
        <begin position="130"/>
        <end position="180"/>
    </location>
</feature>
<dbReference type="GO" id="GO:0016987">
    <property type="term" value="F:sigma factor activity"/>
    <property type="evidence" value="ECO:0007669"/>
    <property type="project" value="UniProtKB-KW"/>
</dbReference>
<dbReference type="RefSeq" id="WP_144772895.1">
    <property type="nucleotide sequence ID" value="NZ_RXIR01000007.1"/>
</dbReference>
<comment type="caution">
    <text evidence="8">The sequence shown here is derived from an EMBL/GenBank/DDBJ whole genome shotgun (WGS) entry which is preliminary data.</text>
</comment>
<dbReference type="Pfam" id="PF04542">
    <property type="entry name" value="Sigma70_r2"/>
    <property type="match status" value="1"/>
</dbReference>